<dbReference type="InterPro" id="IPR000055">
    <property type="entry name" value="Restrct_endonuc_typeI_TRD"/>
</dbReference>
<dbReference type="InterPro" id="IPR044946">
    <property type="entry name" value="Restrct_endonuc_typeI_TRD_sf"/>
</dbReference>
<keyword evidence="6" id="KW-1185">Reference proteome</keyword>
<evidence type="ECO:0000256" key="2">
    <source>
        <dbReference type="ARBA" id="ARBA00022747"/>
    </source>
</evidence>
<proteinExistence type="inferred from homology"/>
<dbReference type="Proteomes" id="UP000005286">
    <property type="component" value="Unassembled WGS sequence"/>
</dbReference>
<comment type="caution">
    <text evidence="5">The sequence shown here is derived from an EMBL/GenBank/DDBJ whole genome shotgun (WGS) entry which is preliminary data.</text>
</comment>
<keyword evidence="3" id="KW-0238">DNA-binding</keyword>
<dbReference type="REBASE" id="33678">
    <property type="entry name" value="S.Apr65ORF251P"/>
</dbReference>
<name>F0GXK5_9FIRM</name>
<dbReference type="STRING" id="879305.HMPREF9290_0250"/>
<feature type="domain" description="Type I restriction modification DNA specificity" evidence="4">
    <location>
        <begin position="192"/>
        <end position="328"/>
    </location>
</feature>
<evidence type="ECO:0000259" key="4">
    <source>
        <dbReference type="Pfam" id="PF01420"/>
    </source>
</evidence>
<evidence type="ECO:0000313" key="5">
    <source>
        <dbReference type="EMBL" id="EGC81433.1"/>
    </source>
</evidence>
<keyword evidence="2" id="KW-0680">Restriction system</keyword>
<dbReference type="RefSeq" id="WP_004835629.1">
    <property type="nucleotide sequence ID" value="NZ_AEXM01000032.1"/>
</dbReference>
<comment type="similarity">
    <text evidence="1">Belongs to the type-I restriction system S methylase family.</text>
</comment>
<dbReference type="SUPFAM" id="SSF116734">
    <property type="entry name" value="DNA methylase specificity domain"/>
    <property type="match status" value="2"/>
</dbReference>
<reference evidence="5 6" key="1">
    <citation type="submission" date="2011-01" db="EMBL/GenBank/DDBJ databases">
        <authorList>
            <person name="Durkin A.S."/>
            <person name="Madupu R."/>
            <person name="Torralba M."/>
            <person name="Gillis M."/>
            <person name="Methe B."/>
            <person name="Sutton G."/>
            <person name="Nelson K.E."/>
        </authorList>
    </citation>
    <scope>NUCLEOTIDE SEQUENCE [LARGE SCALE GENOMIC DNA]</scope>
    <source>
        <strain evidence="5 6">ACS-065-V-Col13</strain>
    </source>
</reference>
<feature type="domain" description="Type I restriction modification DNA specificity" evidence="4">
    <location>
        <begin position="7"/>
        <end position="171"/>
    </location>
</feature>
<dbReference type="Pfam" id="PF01420">
    <property type="entry name" value="Methylase_S"/>
    <property type="match status" value="2"/>
</dbReference>
<dbReference type="eggNOG" id="COG0732">
    <property type="taxonomic scope" value="Bacteria"/>
</dbReference>
<dbReference type="Gene3D" id="3.90.220.20">
    <property type="entry name" value="DNA methylase specificity domains"/>
    <property type="match status" value="2"/>
</dbReference>
<accession>F0GXK5</accession>
<sequence length="368" mass="43095">MKIDFSTWRTFLFTDVFIIKKGFYNKKPEESGNGTIPFLGATDKNNGVTAYYTLDEINSSSKTGSLPNDTIDKKIFPGKSICVTNNGSVGYAYYQETEFTCSHDVNPLYRKDGEFNYFTGLFVASIIMKDRYRWGYGRKWRPERMVKSKINLPATNEGKPDWDWMERFMRSLKSMPIKTDNRESLTNLNVTTWKDFLLGKLFENIYKSYAYIKSDLTFFSEYYQGRIPFISRTDINNGCDGYVPISEIDRIEKGNAIIIGDTTSTIYYQKENFVTGDHIVICRANWINQYTALFIKTLIERERYKYNYGRAFKMDLIKNTKIKLPILTDGNDYVFDKNKKYSDKGYVPDWKFMENYIKSLPYGDRIND</sequence>
<protein>
    <recommendedName>
        <fullName evidence="4">Type I restriction modification DNA specificity domain-containing protein</fullName>
    </recommendedName>
</protein>
<evidence type="ECO:0000256" key="1">
    <source>
        <dbReference type="ARBA" id="ARBA00010923"/>
    </source>
</evidence>
<dbReference type="EMBL" id="AEXM01000032">
    <property type="protein sequence ID" value="EGC81433.1"/>
    <property type="molecule type" value="Genomic_DNA"/>
</dbReference>
<gene>
    <name evidence="5" type="ORF">HMPREF9290_0250</name>
</gene>
<evidence type="ECO:0000256" key="3">
    <source>
        <dbReference type="ARBA" id="ARBA00023125"/>
    </source>
</evidence>
<evidence type="ECO:0000313" key="6">
    <source>
        <dbReference type="Proteomes" id="UP000005286"/>
    </source>
</evidence>
<dbReference type="GO" id="GO:0003677">
    <property type="term" value="F:DNA binding"/>
    <property type="evidence" value="ECO:0007669"/>
    <property type="project" value="UniProtKB-KW"/>
</dbReference>
<dbReference type="PATRIC" id="fig|879305.3.peg.1537"/>
<organism evidence="5 6">
    <name type="scientific">Anaerococcus prevotii ACS-065-V-Col13</name>
    <dbReference type="NCBI Taxonomy" id="879305"/>
    <lineage>
        <taxon>Bacteria</taxon>
        <taxon>Bacillati</taxon>
        <taxon>Bacillota</taxon>
        <taxon>Tissierellia</taxon>
        <taxon>Tissierellales</taxon>
        <taxon>Peptoniphilaceae</taxon>
        <taxon>Anaerococcus</taxon>
    </lineage>
</organism>
<dbReference type="GO" id="GO:0009307">
    <property type="term" value="P:DNA restriction-modification system"/>
    <property type="evidence" value="ECO:0007669"/>
    <property type="project" value="UniProtKB-KW"/>
</dbReference>
<dbReference type="AlphaFoldDB" id="F0GXK5"/>